<reference evidence="2 3" key="2">
    <citation type="journal article" date="2019" name="G3 (Bethesda)">
        <title>Hybrid Assembly of the Genome of the Entomopathogenic Nematode Steinernema carpocapsae Identifies the X-Chromosome.</title>
        <authorList>
            <person name="Serra L."/>
            <person name="Macchietto M."/>
            <person name="Macias-Munoz A."/>
            <person name="McGill C.J."/>
            <person name="Rodriguez I.M."/>
            <person name="Rodriguez B."/>
            <person name="Murad R."/>
            <person name="Mortazavi A."/>
        </authorList>
    </citation>
    <scope>NUCLEOTIDE SEQUENCE [LARGE SCALE GENOMIC DNA]</scope>
    <source>
        <strain evidence="2 3">ALL</strain>
    </source>
</reference>
<feature type="compositionally biased region" description="Basic and acidic residues" evidence="1">
    <location>
        <begin position="7"/>
        <end position="31"/>
    </location>
</feature>
<dbReference type="Proteomes" id="UP000298663">
    <property type="component" value="Unassembled WGS sequence"/>
</dbReference>
<reference evidence="2 3" key="1">
    <citation type="journal article" date="2015" name="Genome Biol.">
        <title>Comparative genomics of Steinernema reveals deeply conserved gene regulatory networks.</title>
        <authorList>
            <person name="Dillman A.R."/>
            <person name="Macchietto M."/>
            <person name="Porter C.F."/>
            <person name="Rogers A."/>
            <person name="Williams B."/>
            <person name="Antoshechkin I."/>
            <person name="Lee M.M."/>
            <person name="Goodwin Z."/>
            <person name="Lu X."/>
            <person name="Lewis E.E."/>
            <person name="Goodrich-Blair H."/>
            <person name="Stock S.P."/>
            <person name="Adams B.J."/>
            <person name="Sternberg P.W."/>
            <person name="Mortazavi A."/>
        </authorList>
    </citation>
    <scope>NUCLEOTIDE SEQUENCE [LARGE SCALE GENOMIC DNA]</scope>
    <source>
        <strain evidence="2 3">ALL</strain>
    </source>
</reference>
<dbReference type="AlphaFoldDB" id="A0A4U5MF02"/>
<feature type="region of interest" description="Disordered" evidence="1">
    <location>
        <begin position="1"/>
        <end position="31"/>
    </location>
</feature>
<keyword evidence="3" id="KW-1185">Reference proteome</keyword>
<comment type="caution">
    <text evidence="2">The sequence shown here is derived from an EMBL/GenBank/DDBJ whole genome shotgun (WGS) entry which is preliminary data.</text>
</comment>
<dbReference type="EMBL" id="AZBU02000008">
    <property type="protein sequence ID" value="TKR67779.1"/>
    <property type="molecule type" value="Genomic_DNA"/>
</dbReference>
<protein>
    <submittedName>
        <fullName evidence="2">Uncharacterized protein</fullName>
    </submittedName>
</protein>
<sequence>MNGVSPERTEELSESRKPETGLEDKPEAAGNKLREARKLVAEDMHLFSNVLFVGFVADGKGGYDDSKAKQKMGLNQKKRG</sequence>
<evidence type="ECO:0000256" key="1">
    <source>
        <dbReference type="SAM" id="MobiDB-lite"/>
    </source>
</evidence>
<gene>
    <name evidence="2" type="ORF">L596_023875</name>
</gene>
<name>A0A4U5MF02_STECR</name>
<evidence type="ECO:0000313" key="2">
    <source>
        <dbReference type="EMBL" id="TKR67779.1"/>
    </source>
</evidence>
<proteinExistence type="predicted"/>
<organism evidence="2 3">
    <name type="scientific">Steinernema carpocapsae</name>
    <name type="common">Entomopathogenic nematode</name>
    <dbReference type="NCBI Taxonomy" id="34508"/>
    <lineage>
        <taxon>Eukaryota</taxon>
        <taxon>Metazoa</taxon>
        <taxon>Ecdysozoa</taxon>
        <taxon>Nematoda</taxon>
        <taxon>Chromadorea</taxon>
        <taxon>Rhabditida</taxon>
        <taxon>Tylenchina</taxon>
        <taxon>Panagrolaimomorpha</taxon>
        <taxon>Strongyloidoidea</taxon>
        <taxon>Steinernematidae</taxon>
        <taxon>Steinernema</taxon>
    </lineage>
</organism>
<evidence type="ECO:0000313" key="3">
    <source>
        <dbReference type="Proteomes" id="UP000298663"/>
    </source>
</evidence>
<accession>A0A4U5MF02</accession>